<name>A0A095SKB6_9GAMM</name>
<dbReference type="eggNOG" id="COG0834">
    <property type="taxonomic scope" value="Bacteria"/>
</dbReference>
<keyword evidence="3" id="KW-1185">Reference proteome</keyword>
<protein>
    <submittedName>
        <fullName evidence="2">Uncharacterized protein</fullName>
    </submittedName>
</protein>
<accession>A0A095SKB6</accession>
<feature type="chain" id="PRO_5001910312" evidence="1">
    <location>
        <begin position="19"/>
        <end position="187"/>
    </location>
</feature>
<gene>
    <name evidence="2" type="ORF">Y5S_02150</name>
</gene>
<feature type="signal peptide" evidence="1">
    <location>
        <begin position="1"/>
        <end position="18"/>
    </location>
</feature>
<dbReference type="PATRIC" id="fig|1177154.3.peg.2190"/>
<evidence type="ECO:0000313" key="3">
    <source>
        <dbReference type="Proteomes" id="UP000029444"/>
    </source>
</evidence>
<keyword evidence="1" id="KW-0732">Signal</keyword>
<dbReference type="EMBL" id="ARXV01000007">
    <property type="protein sequence ID" value="KGD64784.1"/>
    <property type="molecule type" value="Genomic_DNA"/>
</dbReference>
<dbReference type="CDD" id="cd18773">
    <property type="entry name" value="PDC1_HK_sensor"/>
    <property type="match status" value="1"/>
</dbReference>
<dbReference type="Proteomes" id="UP000029444">
    <property type="component" value="Unassembled WGS sequence"/>
</dbReference>
<dbReference type="RefSeq" id="WP_035232918.1">
    <property type="nucleotide sequence ID" value="NZ_ARXV01000007.1"/>
</dbReference>
<dbReference type="STRING" id="1177154.Y5S_02150"/>
<comment type="caution">
    <text evidence="2">The sequence shown here is derived from an EMBL/GenBank/DDBJ whole genome shotgun (WGS) entry which is preliminary data.</text>
</comment>
<dbReference type="AlphaFoldDB" id="A0A095SKB6"/>
<reference evidence="2 3" key="1">
    <citation type="submission" date="2012-09" db="EMBL/GenBank/DDBJ databases">
        <title>Genome Sequence of alkane-degrading Bacterium Alcanivorax sp. 19-m-6.</title>
        <authorList>
            <person name="Lai Q."/>
            <person name="Shao Z."/>
        </authorList>
    </citation>
    <scope>NUCLEOTIDE SEQUENCE [LARGE SCALE GENOMIC DNA]</scope>
    <source>
        <strain evidence="2 3">19-m-6</strain>
    </source>
</reference>
<dbReference type="OrthoDB" id="195732at2"/>
<sequence length="187" mass="20249">MKRIRLALLALCISSSSAADNVTAELLAFALTQAANIASRADVIEQVQRQNKVHATLSQEQIAVLDKDWRQQFGNAKAPLINSLMDTPLSDSLRQLQLHSNELITEIIIMDNRGLNVAQSSVTSDYWQGDEAKWQQTFMVGPGAEHVGALGRDDSTGSIQIQVSRTISDSHGQPIGAVTVGVAPVQF</sequence>
<dbReference type="Gene3D" id="3.30.450.20">
    <property type="entry name" value="PAS domain"/>
    <property type="match status" value="1"/>
</dbReference>
<evidence type="ECO:0000256" key="1">
    <source>
        <dbReference type="SAM" id="SignalP"/>
    </source>
</evidence>
<organism evidence="2 3">
    <name type="scientific">Alcanivorax nanhaiticus</name>
    <dbReference type="NCBI Taxonomy" id="1177154"/>
    <lineage>
        <taxon>Bacteria</taxon>
        <taxon>Pseudomonadati</taxon>
        <taxon>Pseudomonadota</taxon>
        <taxon>Gammaproteobacteria</taxon>
        <taxon>Oceanospirillales</taxon>
        <taxon>Alcanivoracaceae</taxon>
        <taxon>Alcanivorax</taxon>
    </lineage>
</organism>
<proteinExistence type="predicted"/>
<evidence type="ECO:0000313" key="2">
    <source>
        <dbReference type="EMBL" id="KGD64784.1"/>
    </source>
</evidence>